<feature type="transmembrane region" description="Helical" evidence="1">
    <location>
        <begin position="90"/>
        <end position="109"/>
    </location>
</feature>
<dbReference type="PANTHER" id="PTHR39419:SF1">
    <property type="entry name" value="SLL0814 PROTEIN"/>
    <property type="match status" value="1"/>
</dbReference>
<dbReference type="EMBL" id="SRJC01000001">
    <property type="protein sequence ID" value="TGB05107.1"/>
    <property type="molecule type" value="Genomic_DNA"/>
</dbReference>
<protein>
    <submittedName>
        <fullName evidence="2">Carotenoid biosynthesis protein</fullName>
    </submittedName>
</protein>
<feature type="transmembrane region" description="Helical" evidence="1">
    <location>
        <begin position="55"/>
        <end position="70"/>
    </location>
</feature>
<reference evidence="2 3" key="1">
    <citation type="journal article" date="2003" name="Int. J. Syst. Evol. Microbiol.">
        <title>Halobacillus salinus sp. nov., isolated from a salt lake on the coast of the East Sea in Korea.</title>
        <authorList>
            <person name="Yoon J.H."/>
            <person name="Kang K.H."/>
            <person name="Park Y.H."/>
        </authorList>
    </citation>
    <scope>NUCLEOTIDE SEQUENCE [LARGE SCALE GENOMIC DNA]</scope>
    <source>
        <strain evidence="2 3">HSL-3</strain>
    </source>
</reference>
<evidence type="ECO:0000313" key="2">
    <source>
        <dbReference type="EMBL" id="TGB05107.1"/>
    </source>
</evidence>
<sequence>MNLIYRFFIFWYICGVFLLTFDLIPPWLEWANSVFLIAAGIVSGLYFISLYGRRFGILYSLWIIVASIWIEHLGVEYDFLFGAYQYTDNFGLKLFNTPITIGFAWLLIMGCSHELARVITRLSNTIVSKIMFIIIGGLLAVTMDLILDPVSFKVKEYWLWEEPGLYYDIPFSNFVGWMVVASALHLSFVLVSPTKHTQVELWENRLALVYGLIIVMFCIIAVSGGLWLASALVIVLSVLWYSLYFLRRTRHEES</sequence>
<dbReference type="STRING" id="192814.GCA_900166575_02134"/>
<proteinExistence type="predicted"/>
<feature type="transmembrane region" description="Helical" evidence="1">
    <location>
        <begin position="204"/>
        <end position="222"/>
    </location>
</feature>
<keyword evidence="1" id="KW-0472">Membrane</keyword>
<dbReference type="Pfam" id="PF04240">
    <property type="entry name" value="Caroten_synth"/>
    <property type="match status" value="1"/>
</dbReference>
<gene>
    <name evidence="2" type="ORF">E4663_08970</name>
</gene>
<comment type="caution">
    <text evidence="2">The sequence shown here is derived from an EMBL/GenBank/DDBJ whole genome shotgun (WGS) entry which is preliminary data.</text>
</comment>
<keyword evidence="3" id="KW-1185">Reference proteome</keyword>
<feature type="transmembrane region" description="Helical" evidence="1">
    <location>
        <begin position="7"/>
        <end position="24"/>
    </location>
</feature>
<accession>A0A4Z0H5I5</accession>
<dbReference type="InterPro" id="IPR007354">
    <property type="entry name" value="CruF-like"/>
</dbReference>
<evidence type="ECO:0000313" key="3">
    <source>
        <dbReference type="Proteomes" id="UP000297982"/>
    </source>
</evidence>
<keyword evidence="1" id="KW-0812">Transmembrane</keyword>
<dbReference type="RefSeq" id="WP_135327321.1">
    <property type="nucleotide sequence ID" value="NZ_SRJC01000001.1"/>
</dbReference>
<dbReference type="Proteomes" id="UP000297982">
    <property type="component" value="Unassembled WGS sequence"/>
</dbReference>
<dbReference type="PANTHER" id="PTHR39419">
    <property type="entry name" value="SLL0814 PROTEIN"/>
    <property type="match status" value="1"/>
</dbReference>
<name>A0A4Z0H5I5_9BACI</name>
<keyword evidence="1" id="KW-1133">Transmembrane helix</keyword>
<evidence type="ECO:0000256" key="1">
    <source>
        <dbReference type="SAM" id="Phobius"/>
    </source>
</evidence>
<organism evidence="2 3">
    <name type="scientific">Halobacillus salinus</name>
    <dbReference type="NCBI Taxonomy" id="192814"/>
    <lineage>
        <taxon>Bacteria</taxon>
        <taxon>Bacillati</taxon>
        <taxon>Bacillota</taxon>
        <taxon>Bacilli</taxon>
        <taxon>Bacillales</taxon>
        <taxon>Bacillaceae</taxon>
        <taxon>Halobacillus</taxon>
    </lineage>
</organism>
<feature type="transmembrane region" description="Helical" evidence="1">
    <location>
        <begin position="30"/>
        <end position="48"/>
    </location>
</feature>
<feature type="transmembrane region" description="Helical" evidence="1">
    <location>
        <begin position="171"/>
        <end position="192"/>
    </location>
</feature>
<feature type="transmembrane region" description="Helical" evidence="1">
    <location>
        <begin position="228"/>
        <end position="246"/>
    </location>
</feature>
<feature type="transmembrane region" description="Helical" evidence="1">
    <location>
        <begin position="130"/>
        <end position="151"/>
    </location>
</feature>
<dbReference type="AlphaFoldDB" id="A0A4Z0H5I5"/>